<evidence type="ECO:0000256" key="1">
    <source>
        <dbReference type="ARBA" id="ARBA00004370"/>
    </source>
</evidence>
<reference evidence="11" key="1">
    <citation type="submission" date="2023-07" db="EMBL/GenBank/DDBJ databases">
        <title>Novel species in the genus Lipingzhangella isolated from Sambhar Salt Lake.</title>
        <authorList>
            <person name="Jiya N."/>
            <person name="Kajale S."/>
            <person name="Sharma A."/>
        </authorList>
    </citation>
    <scope>NUCLEOTIDE SEQUENCE [LARGE SCALE GENOMIC DNA]</scope>
    <source>
        <strain evidence="11">LS1_29</strain>
    </source>
</reference>
<dbReference type="InterPro" id="IPR013685">
    <property type="entry name" value="POTRA_FtsQ_type"/>
</dbReference>
<comment type="caution">
    <text evidence="10">The sequence shown here is derived from an EMBL/GenBank/DDBJ whole genome shotgun (WGS) entry which is preliminary data.</text>
</comment>
<evidence type="ECO:0000259" key="9">
    <source>
        <dbReference type="PROSITE" id="PS51779"/>
    </source>
</evidence>
<gene>
    <name evidence="10" type="ORF">RIF23_03700</name>
</gene>
<keyword evidence="5 8" id="KW-1133">Transmembrane helix</keyword>
<comment type="subcellular location">
    <subcellularLocation>
        <location evidence="1">Membrane</location>
    </subcellularLocation>
</comment>
<dbReference type="PANTHER" id="PTHR37820:SF1">
    <property type="entry name" value="CELL DIVISION PROTEIN FTSQ"/>
    <property type="match status" value="1"/>
</dbReference>
<evidence type="ECO:0000256" key="3">
    <source>
        <dbReference type="ARBA" id="ARBA00022618"/>
    </source>
</evidence>
<evidence type="ECO:0000256" key="5">
    <source>
        <dbReference type="ARBA" id="ARBA00022989"/>
    </source>
</evidence>
<dbReference type="InterPro" id="IPR005548">
    <property type="entry name" value="Cell_div_FtsQ/DivIB_C"/>
</dbReference>
<evidence type="ECO:0000313" key="11">
    <source>
        <dbReference type="Proteomes" id="UP001250214"/>
    </source>
</evidence>
<evidence type="ECO:0000256" key="8">
    <source>
        <dbReference type="SAM" id="Phobius"/>
    </source>
</evidence>
<dbReference type="InterPro" id="IPR034746">
    <property type="entry name" value="POTRA"/>
</dbReference>
<dbReference type="PANTHER" id="PTHR37820">
    <property type="entry name" value="CELL DIVISION PROTEIN DIVIB"/>
    <property type="match status" value="1"/>
</dbReference>
<accession>A0ABU2H271</accession>
<protein>
    <submittedName>
        <fullName evidence="10">FtsQ-type POTRA domain-containing protein</fullName>
    </submittedName>
</protein>
<feature type="domain" description="POTRA" evidence="9">
    <location>
        <begin position="46"/>
        <end position="114"/>
    </location>
</feature>
<dbReference type="Pfam" id="PF08478">
    <property type="entry name" value="POTRA_1"/>
    <property type="match status" value="1"/>
</dbReference>
<organism evidence="10 11">
    <name type="scientific">Lipingzhangella rawalii</name>
    <dbReference type="NCBI Taxonomy" id="2055835"/>
    <lineage>
        <taxon>Bacteria</taxon>
        <taxon>Bacillati</taxon>
        <taxon>Actinomycetota</taxon>
        <taxon>Actinomycetes</taxon>
        <taxon>Streptosporangiales</taxon>
        <taxon>Nocardiopsidaceae</taxon>
        <taxon>Lipingzhangella</taxon>
    </lineage>
</organism>
<evidence type="ECO:0000256" key="7">
    <source>
        <dbReference type="ARBA" id="ARBA00023306"/>
    </source>
</evidence>
<sequence length="241" mass="26096">MATGTSQTGQVAGRPRSNPWRIAFVVLLIVGMLTVVVWILLGSRLLVLREVDVSGTQRSTDEDVLAAVGVETGTPLIRIDTTAVTERVEDLRLVETAEVARGWPATLTVSVAEREPVLSVRAEDGYQLVDHAGVWIEDATELPPDQPLVQVRGEVHGNPAIADAAMIRSQLPADLLEQLVEIDADDPESIALQLENGAKVHWGDVERSADKAEVLEILVRQHPPAEDLSYDVSSPDVVAVR</sequence>
<feature type="transmembrane region" description="Helical" evidence="8">
    <location>
        <begin position="20"/>
        <end position="41"/>
    </location>
</feature>
<dbReference type="Gene3D" id="3.10.20.310">
    <property type="entry name" value="membrane protein fhac"/>
    <property type="match status" value="1"/>
</dbReference>
<keyword evidence="7" id="KW-0131">Cell cycle</keyword>
<evidence type="ECO:0000256" key="2">
    <source>
        <dbReference type="ARBA" id="ARBA00022475"/>
    </source>
</evidence>
<dbReference type="EMBL" id="JAVLVT010000001">
    <property type="protein sequence ID" value="MDS1269396.1"/>
    <property type="molecule type" value="Genomic_DNA"/>
</dbReference>
<keyword evidence="3" id="KW-0132">Cell division</keyword>
<name>A0ABU2H271_9ACTN</name>
<dbReference type="RefSeq" id="WP_310910870.1">
    <property type="nucleotide sequence ID" value="NZ_JAVLVT010000001.1"/>
</dbReference>
<dbReference type="Pfam" id="PF03799">
    <property type="entry name" value="FtsQ_DivIB_C"/>
    <property type="match status" value="1"/>
</dbReference>
<dbReference type="InterPro" id="IPR050487">
    <property type="entry name" value="FtsQ_DivIB"/>
</dbReference>
<keyword evidence="6 8" id="KW-0472">Membrane</keyword>
<proteinExistence type="predicted"/>
<dbReference type="Proteomes" id="UP001250214">
    <property type="component" value="Unassembled WGS sequence"/>
</dbReference>
<keyword evidence="2" id="KW-1003">Cell membrane</keyword>
<evidence type="ECO:0000313" key="10">
    <source>
        <dbReference type="EMBL" id="MDS1269396.1"/>
    </source>
</evidence>
<evidence type="ECO:0000256" key="6">
    <source>
        <dbReference type="ARBA" id="ARBA00023136"/>
    </source>
</evidence>
<keyword evidence="4 8" id="KW-0812">Transmembrane</keyword>
<evidence type="ECO:0000256" key="4">
    <source>
        <dbReference type="ARBA" id="ARBA00022692"/>
    </source>
</evidence>
<dbReference type="PROSITE" id="PS51779">
    <property type="entry name" value="POTRA"/>
    <property type="match status" value="1"/>
</dbReference>
<keyword evidence="11" id="KW-1185">Reference proteome</keyword>